<proteinExistence type="predicted"/>
<organism evidence="1 2">
    <name type="scientific">Actinomyces johnsonii F0542</name>
    <dbReference type="NCBI Taxonomy" id="1321818"/>
    <lineage>
        <taxon>Bacteria</taxon>
        <taxon>Bacillati</taxon>
        <taxon>Actinomycetota</taxon>
        <taxon>Actinomycetes</taxon>
        <taxon>Actinomycetales</taxon>
        <taxon>Actinomycetaceae</taxon>
        <taxon>Actinomyces</taxon>
    </lineage>
</organism>
<evidence type="ECO:0000313" key="2">
    <source>
        <dbReference type="Proteomes" id="UP000016536"/>
    </source>
</evidence>
<dbReference type="Proteomes" id="UP000016536">
    <property type="component" value="Unassembled WGS sequence"/>
</dbReference>
<name>U1RTY3_9ACTO</name>
<accession>U1RTY3</accession>
<reference evidence="1 2" key="1">
    <citation type="submission" date="2013-08" db="EMBL/GenBank/DDBJ databases">
        <authorList>
            <person name="Weinstock G."/>
            <person name="Sodergren E."/>
            <person name="Wylie T."/>
            <person name="Fulton L."/>
            <person name="Fulton R."/>
            <person name="Fronick C."/>
            <person name="O'Laughlin M."/>
            <person name="Godfrey J."/>
            <person name="Miner T."/>
            <person name="Herter B."/>
            <person name="Appelbaum E."/>
            <person name="Cordes M."/>
            <person name="Lek S."/>
            <person name="Wollam A."/>
            <person name="Pepin K.H."/>
            <person name="Palsikar V.B."/>
            <person name="Mitreva M."/>
            <person name="Wilson R.K."/>
        </authorList>
    </citation>
    <scope>NUCLEOTIDE SEQUENCE [LARGE SCALE GENOMIC DNA]</scope>
    <source>
        <strain evidence="1 2">F0542</strain>
    </source>
</reference>
<sequence>MSPYQQVRGHTVSGAMTCPNWGARRLMCVYGENDPCEYVIGL</sequence>
<protein>
    <submittedName>
        <fullName evidence="1">Uncharacterized protein</fullName>
    </submittedName>
</protein>
<evidence type="ECO:0000313" key="1">
    <source>
        <dbReference type="EMBL" id="ERH23113.1"/>
    </source>
</evidence>
<dbReference type="EMBL" id="AWSE01000110">
    <property type="protein sequence ID" value="ERH23113.1"/>
    <property type="molecule type" value="Genomic_DNA"/>
</dbReference>
<keyword evidence="2" id="KW-1185">Reference proteome</keyword>
<comment type="caution">
    <text evidence="1">The sequence shown here is derived from an EMBL/GenBank/DDBJ whole genome shotgun (WGS) entry which is preliminary data.</text>
</comment>
<dbReference type="AlphaFoldDB" id="U1RTY3"/>
<dbReference type="HOGENOM" id="CLU_3246046_0_0_11"/>
<gene>
    <name evidence="1" type="ORF">HMPREF1979_01940</name>
</gene>